<organism evidence="13 14">
    <name type="scientific">Xylaria arbuscula</name>
    <dbReference type="NCBI Taxonomy" id="114810"/>
    <lineage>
        <taxon>Eukaryota</taxon>
        <taxon>Fungi</taxon>
        <taxon>Dikarya</taxon>
        <taxon>Ascomycota</taxon>
        <taxon>Pezizomycotina</taxon>
        <taxon>Sordariomycetes</taxon>
        <taxon>Xylariomycetidae</taxon>
        <taxon>Xylariales</taxon>
        <taxon>Xylariaceae</taxon>
        <taxon>Xylaria</taxon>
    </lineage>
</organism>
<dbReference type="InterPro" id="IPR035369">
    <property type="entry name" value="Nrap_D4"/>
</dbReference>
<dbReference type="VEuPathDB" id="FungiDB:F4678DRAFT_183513"/>
<dbReference type="Gene3D" id="3.30.70.3030">
    <property type="match status" value="1"/>
</dbReference>
<feature type="domain" description="Nrap protein" evidence="10">
    <location>
        <begin position="646"/>
        <end position="833"/>
    </location>
</feature>
<keyword evidence="3 5" id="KW-0694">RNA-binding</keyword>
<dbReference type="EMBL" id="JANPWZ010001234">
    <property type="protein sequence ID" value="KAJ3567485.1"/>
    <property type="molecule type" value="Genomic_DNA"/>
</dbReference>
<dbReference type="PANTHER" id="PTHR17972">
    <property type="entry name" value="NUCLEOLAR RNA-ASSOCIATED PROTEIN"/>
    <property type="match status" value="1"/>
</dbReference>
<reference evidence="13" key="1">
    <citation type="submission" date="2022-07" db="EMBL/GenBank/DDBJ databases">
        <title>Genome Sequence of Xylaria arbuscula.</title>
        <authorList>
            <person name="Buettner E."/>
        </authorList>
    </citation>
    <scope>NUCLEOTIDE SEQUENCE</scope>
    <source>
        <strain evidence="13">VT107</strain>
    </source>
</reference>
<feature type="domain" description="Nrap protein" evidence="12">
    <location>
        <begin position="992"/>
        <end position="1119"/>
    </location>
</feature>
<dbReference type="InterPro" id="IPR035368">
    <property type="entry name" value="Nrap_D3"/>
</dbReference>
<dbReference type="PANTHER" id="PTHR17972:SF0">
    <property type="entry name" value="NUCLEOLAR PROTEIN 6"/>
    <property type="match status" value="1"/>
</dbReference>
<evidence type="ECO:0000256" key="3">
    <source>
        <dbReference type="ARBA" id="ARBA00022884"/>
    </source>
</evidence>
<protein>
    <recommendedName>
        <fullName evidence="5">U3 small nucleolar RNA-associated protein 22</fullName>
    </recommendedName>
</protein>
<dbReference type="InterPro" id="IPR035370">
    <property type="entry name" value="Nrap_D5"/>
</dbReference>
<comment type="similarity">
    <text evidence="2 5">Belongs to the NRAP family.</text>
</comment>
<name>A0A9W8TLF9_9PEZI</name>
<keyword evidence="5" id="KW-0687">Ribonucleoprotein</keyword>
<evidence type="ECO:0000256" key="5">
    <source>
        <dbReference type="RuleBase" id="RU364032"/>
    </source>
</evidence>
<feature type="domain" description="Nrap protein" evidence="11">
    <location>
        <begin position="835"/>
        <end position="989"/>
    </location>
</feature>
<accession>A0A9W8TLF9</accession>
<dbReference type="InterPro" id="IPR035367">
    <property type="entry name" value="Nrap_D2"/>
</dbReference>
<dbReference type="AlphaFoldDB" id="A0A9W8TLF9"/>
<dbReference type="GO" id="GO:0032040">
    <property type="term" value="C:small-subunit processome"/>
    <property type="evidence" value="ECO:0007669"/>
    <property type="project" value="TreeGrafter"/>
</dbReference>
<evidence type="ECO:0000256" key="2">
    <source>
        <dbReference type="ARBA" id="ARBA00006674"/>
    </source>
</evidence>
<keyword evidence="14" id="KW-1185">Reference proteome</keyword>
<evidence type="ECO:0000259" key="11">
    <source>
        <dbReference type="Pfam" id="PF17406"/>
    </source>
</evidence>
<feature type="region of interest" description="Disordered" evidence="6">
    <location>
        <begin position="1"/>
        <end position="63"/>
    </location>
</feature>
<feature type="domain" description="Nrap protein" evidence="9">
    <location>
        <begin position="472"/>
        <end position="625"/>
    </location>
</feature>
<keyword evidence="5" id="KW-0698">rRNA processing</keyword>
<dbReference type="Pfam" id="PF17406">
    <property type="entry name" value="Nrap_D5"/>
    <property type="match status" value="1"/>
</dbReference>
<proteinExistence type="inferred from homology"/>
<dbReference type="InterPro" id="IPR035371">
    <property type="entry name" value="Nrap_D6"/>
</dbReference>
<evidence type="ECO:0000259" key="12">
    <source>
        <dbReference type="Pfam" id="PF17407"/>
    </source>
</evidence>
<dbReference type="Pfam" id="PF17405">
    <property type="entry name" value="Nrap_D4"/>
    <property type="match status" value="1"/>
</dbReference>
<comment type="caution">
    <text evidence="13">The sequence shown here is derived from an EMBL/GenBank/DDBJ whole genome shotgun (WGS) entry which is preliminary data.</text>
</comment>
<evidence type="ECO:0000256" key="4">
    <source>
        <dbReference type="ARBA" id="ARBA00023242"/>
    </source>
</evidence>
<evidence type="ECO:0000313" key="13">
    <source>
        <dbReference type="EMBL" id="KAJ3567485.1"/>
    </source>
</evidence>
<gene>
    <name evidence="13" type="ORF">NPX13_g6750</name>
</gene>
<evidence type="ECO:0000259" key="7">
    <source>
        <dbReference type="Pfam" id="PF03813"/>
    </source>
</evidence>
<feature type="domain" description="Nrap protein" evidence="7">
    <location>
        <begin position="173"/>
        <end position="320"/>
    </location>
</feature>
<dbReference type="GO" id="GO:0003723">
    <property type="term" value="F:RNA binding"/>
    <property type="evidence" value="ECO:0007669"/>
    <property type="project" value="UniProtKB-KW"/>
</dbReference>
<dbReference type="Proteomes" id="UP001148614">
    <property type="component" value="Unassembled WGS sequence"/>
</dbReference>
<dbReference type="Pfam" id="PF17404">
    <property type="entry name" value="Nrap_D3"/>
    <property type="match status" value="1"/>
</dbReference>
<dbReference type="GO" id="GO:0034456">
    <property type="term" value="C:UTP-C complex"/>
    <property type="evidence" value="ECO:0007669"/>
    <property type="project" value="TreeGrafter"/>
</dbReference>
<evidence type="ECO:0000313" key="14">
    <source>
        <dbReference type="Proteomes" id="UP001148614"/>
    </source>
</evidence>
<dbReference type="GO" id="GO:0006409">
    <property type="term" value="P:tRNA export from nucleus"/>
    <property type="evidence" value="ECO:0007669"/>
    <property type="project" value="TreeGrafter"/>
</dbReference>
<keyword evidence="5" id="KW-0690">Ribosome biogenesis</keyword>
<dbReference type="GO" id="GO:0006364">
    <property type="term" value="P:rRNA processing"/>
    <property type="evidence" value="ECO:0007669"/>
    <property type="project" value="UniProtKB-KW"/>
</dbReference>
<keyword evidence="4 5" id="KW-0539">Nucleus</keyword>
<evidence type="ECO:0000259" key="10">
    <source>
        <dbReference type="Pfam" id="PF17405"/>
    </source>
</evidence>
<dbReference type="InterPro" id="IPR035082">
    <property type="entry name" value="Nrap_D1"/>
</dbReference>
<evidence type="ECO:0000256" key="6">
    <source>
        <dbReference type="SAM" id="MobiDB-lite"/>
    </source>
</evidence>
<evidence type="ECO:0000259" key="8">
    <source>
        <dbReference type="Pfam" id="PF17403"/>
    </source>
</evidence>
<dbReference type="GO" id="GO:0032545">
    <property type="term" value="C:CURI complex"/>
    <property type="evidence" value="ECO:0007669"/>
    <property type="project" value="TreeGrafter"/>
</dbReference>
<evidence type="ECO:0000256" key="1">
    <source>
        <dbReference type="ARBA" id="ARBA00004604"/>
    </source>
</evidence>
<dbReference type="Pfam" id="PF03813">
    <property type="entry name" value="Nrap"/>
    <property type="match status" value="1"/>
</dbReference>
<dbReference type="Gene3D" id="1.10.1410.10">
    <property type="match status" value="1"/>
</dbReference>
<dbReference type="Pfam" id="PF17407">
    <property type="entry name" value="Nrap_D6"/>
    <property type="match status" value="1"/>
</dbReference>
<dbReference type="Pfam" id="PF17403">
    <property type="entry name" value="Nrap_D2"/>
    <property type="match status" value="1"/>
</dbReference>
<feature type="compositionally biased region" description="Polar residues" evidence="6">
    <location>
        <begin position="1"/>
        <end position="15"/>
    </location>
</feature>
<evidence type="ECO:0000259" key="9">
    <source>
        <dbReference type="Pfam" id="PF17404"/>
    </source>
</evidence>
<sequence>MGSGTVAKSTQQATSDLAPGASSSSRRHRCRVRTKMESSSPKRRKLDHSNGGPAFETAASSSMGASGSSAFVLETDELLKEVKLDYSKAFPGLDQTLRQFKDAIEGLEKYGPVPIHEASTNWAKTNRIAIPYPDPKPAKNSPYKVSFEKPSHINVVGSYTSQTMIKSQSKFAVDMIVVMPTTLFSEKDYRDYRYFYKRAFFLAYITDALRKKFPDLEFVYRNFNGNSLLPILVARQQAQSSKNQKAGTQGTSFKYEIRVIPNAPEGYFPTAKLSATSSSIRQNDSDESKDTKLPTPFYNSTLKSESQFVSYLKLLHRTSNTCASFKDACILGRIWLQQRGFGGDAADGGFGHFHWAVLMALLLQTGGRKGEPVLSPSLHASQLFKATLQYLSSSNLQKKSVILGPAPKTPDTVRQTGPVLYDSSREINIMHNATTWSAFMLNEHAKLSLAAINDPQVDQFDSLFITKVNQPLQIFDLFVKINVAPNPAQNSSGISDGKSLTMAFAEDVYKTVKKALGERAKLIHVQLPELPTWKVTSSSARAKNESILIGIMCDPAKASQGREFGPLYEQKKDAARFREFWGEVAELWQFPSGEIVESVNWTEYSPLGYFGICQAIIRYILKSRLKLDDDDLEFHGQEFSNIISLSPSDKASFDAAKAAYSVFEKDIRELDDLPLSVRQIASIGSETRYSSLRSPTHNQRQQGATPIDVVLSFEASGKWPENIAAIQRAKIALLLQIGRSLEEAKDGIKTHIGLEDASRETENLAFLDVMYAGGFSFRLRVHSDQEETLLDRQTKDQTLDRHVRTEAAALLSSARWRSTILPLHNQTISTCCTRFPALSSSIRLTKHWFNAHRLGNYFSEPLIELFVLQAFLQPHPFPMPSSTSTGFLRTILLLASYDWREEPMIVDPSDSLSATERLDISTRLEAWRKIDANMNRITLFVATPFDVTGVVYTQGIPKVIATRMTTLARSASKAAKEKGIELDPRTLFQSGLRDYDVVIHLSTKAIRGVLRDDGTRHSHFKNLDESGSSEALPLPEPPVSALLRRLNSAYETPLLFFHGGPEDTVIAALWNPQLHTRGFSVNMPSSFRPTDAGSDTFELNRGAVLAEIARIGGDLIDKIDVKDT</sequence>
<dbReference type="InterPro" id="IPR005554">
    <property type="entry name" value="NOL6/Upt22"/>
</dbReference>
<comment type="subcellular location">
    <subcellularLocation>
        <location evidence="1 5">Nucleus</location>
        <location evidence="1 5">Nucleolus</location>
    </subcellularLocation>
</comment>
<feature type="domain" description="Nrap protein" evidence="8">
    <location>
        <begin position="324"/>
        <end position="467"/>
    </location>
</feature>